<dbReference type="Proteomes" id="UP000537825">
    <property type="component" value="Unassembled WGS sequence"/>
</dbReference>
<feature type="chain" id="PRO_5031106588" description="Lipoprotein" evidence="1">
    <location>
        <begin position="24"/>
        <end position="93"/>
    </location>
</feature>
<dbReference type="RefSeq" id="WP_139914914.1">
    <property type="nucleotide sequence ID" value="NZ_CBCSLE010000008.1"/>
</dbReference>
<evidence type="ECO:0008006" key="4">
    <source>
        <dbReference type="Google" id="ProtNLM"/>
    </source>
</evidence>
<gene>
    <name evidence="2" type="ORF">GTZ93_17870</name>
</gene>
<name>A0A7X4YA71_9BACT</name>
<evidence type="ECO:0000313" key="2">
    <source>
        <dbReference type="EMBL" id="NBC41676.1"/>
    </source>
</evidence>
<protein>
    <recommendedName>
        <fullName evidence="4">Lipoprotein</fullName>
    </recommendedName>
</protein>
<proteinExistence type="predicted"/>
<keyword evidence="1" id="KW-0732">Signal</keyword>
<dbReference type="AlphaFoldDB" id="A0A7X4YA71"/>
<reference evidence="2 3" key="1">
    <citation type="submission" date="2020-01" db="EMBL/GenBank/DDBJ databases">
        <title>The draft genome sequence of Corallococcus exiguus DSM 14696.</title>
        <authorList>
            <person name="Zhang X."/>
            <person name="Zhu H."/>
        </authorList>
    </citation>
    <scope>NUCLEOTIDE SEQUENCE [LARGE SCALE GENOMIC DNA]</scope>
    <source>
        <strain evidence="2 3">DSM 14696</strain>
    </source>
</reference>
<evidence type="ECO:0000313" key="3">
    <source>
        <dbReference type="Proteomes" id="UP000537825"/>
    </source>
</evidence>
<dbReference type="EMBL" id="JAAAPK010000004">
    <property type="protein sequence ID" value="NBC41676.1"/>
    <property type="molecule type" value="Genomic_DNA"/>
</dbReference>
<evidence type="ECO:0000256" key="1">
    <source>
        <dbReference type="SAM" id="SignalP"/>
    </source>
</evidence>
<dbReference type="PROSITE" id="PS51257">
    <property type="entry name" value="PROKAR_LIPOPROTEIN"/>
    <property type="match status" value="1"/>
</dbReference>
<feature type="signal peptide" evidence="1">
    <location>
        <begin position="1"/>
        <end position="23"/>
    </location>
</feature>
<accession>A0A7X4YA71</accession>
<organism evidence="2 3">
    <name type="scientific">Corallococcus exiguus</name>
    <dbReference type="NCBI Taxonomy" id="83462"/>
    <lineage>
        <taxon>Bacteria</taxon>
        <taxon>Pseudomonadati</taxon>
        <taxon>Myxococcota</taxon>
        <taxon>Myxococcia</taxon>
        <taxon>Myxococcales</taxon>
        <taxon>Cystobacterineae</taxon>
        <taxon>Myxococcaceae</taxon>
        <taxon>Corallococcus</taxon>
    </lineage>
</organism>
<sequence length="93" mass="9571">MRTHLKKSALLSLLSGLLLVACGDVRDSSPTPVGTSEAAVCSDGSCTCIAPDCDALNFTNCGNGGGTTACSWYDGSTCRTATCSCSNRRWVCP</sequence>
<comment type="caution">
    <text evidence="2">The sequence shown here is derived from an EMBL/GenBank/DDBJ whole genome shotgun (WGS) entry which is preliminary data.</text>
</comment>
<keyword evidence="3" id="KW-1185">Reference proteome</keyword>